<protein>
    <submittedName>
        <fullName evidence="2">Uncharacterized protein</fullName>
    </submittedName>
</protein>
<dbReference type="EMBL" id="LAZR01014162">
    <property type="protein sequence ID" value="KKM18716.1"/>
    <property type="molecule type" value="Genomic_DNA"/>
</dbReference>
<comment type="caution">
    <text evidence="2">The sequence shown here is derived from an EMBL/GenBank/DDBJ whole genome shotgun (WGS) entry which is preliminary data.</text>
</comment>
<dbReference type="AlphaFoldDB" id="A0A0F9HTK6"/>
<gene>
    <name evidence="2" type="ORF">LCGC14_1662930</name>
</gene>
<proteinExistence type="predicted"/>
<organism evidence="2">
    <name type="scientific">marine sediment metagenome</name>
    <dbReference type="NCBI Taxonomy" id="412755"/>
    <lineage>
        <taxon>unclassified sequences</taxon>
        <taxon>metagenomes</taxon>
        <taxon>ecological metagenomes</taxon>
    </lineage>
</organism>
<reference evidence="2" key="1">
    <citation type="journal article" date="2015" name="Nature">
        <title>Complex archaea that bridge the gap between prokaryotes and eukaryotes.</title>
        <authorList>
            <person name="Spang A."/>
            <person name="Saw J.H."/>
            <person name="Jorgensen S.L."/>
            <person name="Zaremba-Niedzwiedzka K."/>
            <person name="Martijn J."/>
            <person name="Lind A.E."/>
            <person name="van Eijk R."/>
            <person name="Schleper C."/>
            <person name="Guy L."/>
            <person name="Ettema T.J."/>
        </authorList>
    </citation>
    <scope>NUCLEOTIDE SEQUENCE</scope>
</reference>
<name>A0A0F9HTK6_9ZZZZ</name>
<feature type="non-terminal residue" evidence="2">
    <location>
        <position position="100"/>
    </location>
</feature>
<feature type="region of interest" description="Disordered" evidence="1">
    <location>
        <begin position="1"/>
        <end position="32"/>
    </location>
</feature>
<evidence type="ECO:0000313" key="2">
    <source>
        <dbReference type="EMBL" id="KKM18716.1"/>
    </source>
</evidence>
<evidence type="ECO:0000256" key="1">
    <source>
        <dbReference type="SAM" id="MobiDB-lite"/>
    </source>
</evidence>
<accession>A0A0F9HTK6</accession>
<sequence>MPSISDLMKKTENPISSNDGSQIEVREFQPAPMNEKKEKLKVISYDHPVNLINSEAKQNLLSVTNSLKRRSKIQEPSLSQSSLDRLDSQSFLKVNRFFCN</sequence>